<accession>A0A0D2A5J3</accession>
<name>A0A0D2A5J3_9EURO</name>
<dbReference type="OrthoDB" id="4664297at2759"/>
<protein>
    <recommendedName>
        <fullName evidence="3">Phytanoyl-CoA dioxygenase</fullName>
    </recommendedName>
</protein>
<evidence type="ECO:0000313" key="1">
    <source>
        <dbReference type="EMBL" id="KIW35636.1"/>
    </source>
</evidence>
<dbReference type="Gene3D" id="2.60.120.620">
    <property type="entry name" value="q2cbj1_9rhob like domain"/>
    <property type="match status" value="1"/>
</dbReference>
<gene>
    <name evidence="1" type="ORF">PV07_02321</name>
</gene>
<sequence>MEEREFKHLTPEQVDCFMKYGYLRVPGCFTREAAEEWTKDVWVRLGFDPKDPDTWTTERTNMPGHGEVLVKDFAPKAYDAICELVGGEERITEESKSWRDSFIVNLGTKEHEGKEAHPKELTGWHVDGDFFIHFLDSPEQGLLVIPLFTDILPNGGGTWICSEGIPKIGKWLYDHPKGVLPRMSPVGGVENFENGLQFYHTVVQGCDDESFHEMTGSVGDVILLHPLMLHSASKNGRRLPRIITNPPVSLVEPFNFDREDESQYSLVELKTIKELGGQDQLRGWKIQGKRDTVVPERVRRQARMLEEEKRRLKERELQSQTPQPVAVA</sequence>
<keyword evidence="2" id="KW-1185">Reference proteome</keyword>
<dbReference type="InterPro" id="IPR008775">
    <property type="entry name" value="Phytyl_CoA_dOase-like"/>
</dbReference>
<dbReference type="RefSeq" id="XP_016255852.1">
    <property type="nucleotide sequence ID" value="XM_016388924.1"/>
</dbReference>
<reference evidence="1 2" key="1">
    <citation type="submission" date="2015-01" db="EMBL/GenBank/DDBJ databases">
        <title>The Genome Sequence of Cladophialophora immunda CBS83496.</title>
        <authorList>
            <consortium name="The Broad Institute Genomics Platform"/>
            <person name="Cuomo C."/>
            <person name="de Hoog S."/>
            <person name="Gorbushina A."/>
            <person name="Stielow B."/>
            <person name="Teixiera M."/>
            <person name="Abouelleil A."/>
            <person name="Chapman S.B."/>
            <person name="Priest M."/>
            <person name="Young S.K."/>
            <person name="Wortman J."/>
            <person name="Nusbaum C."/>
            <person name="Birren B."/>
        </authorList>
    </citation>
    <scope>NUCLEOTIDE SEQUENCE [LARGE SCALE GENOMIC DNA]</scope>
    <source>
        <strain evidence="1 2">CBS 83496</strain>
    </source>
</reference>
<dbReference type="Proteomes" id="UP000054466">
    <property type="component" value="Unassembled WGS sequence"/>
</dbReference>
<evidence type="ECO:0000313" key="2">
    <source>
        <dbReference type="Proteomes" id="UP000054466"/>
    </source>
</evidence>
<dbReference type="Pfam" id="PF05721">
    <property type="entry name" value="PhyH"/>
    <property type="match status" value="1"/>
</dbReference>
<organism evidence="1 2">
    <name type="scientific">Cladophialophora immunda</name>
    <dbReference type="NCBI Taxonomy" id="569365"/>
    <lineage>
        <taxon>Eukaryota</taxon>
        <taxon>Fungi</taxon>
        <taxon>Dikarya</taxon>
        <taxon>Ascomycota</taxon>
        <taxon>Pezizomycotina</taxon>
        <taxon>Eurotiomycetes</taxon>
        <taxon>Chaetothyriomycetidae</taxon>
        <taxon>Chaetothyriales</taxon>
        <taxon>Herpotrichiellaceae</taxon>
        <taxon>Cladophialophora</taxon>
    </lineage>
</organism>
<proteinExistence type="predicted"/>
<evidence type="ECO:0008006" key="3">
    <source>
        <dbReference type="Google" id="ProtNLM"/>
    </source>
</evidence>
<dbReference type="SUPFAM" id="SSF51197">
    <property type="entry name" value="Clavaminate synthase-like"/>
    <property type="match status" value="1"/>
</dbReference>
<dbReference type="VEuPathDB" id="FungiDB:PV07_02321"/>
<dbReference type="GeneID" id="27341515"/>
<dbReference type="EMBL" id="KN847040">
    <property type="protein sequence ID" value="KIW35636.1"/>
    <property type="molecule type" value="Genomic_DNA"/>
</dbReference>
<dbReference type="AlphaFoldDB" id="A0A0D2A5J3"/>
<dbReference type="HOGENOM" id="CLU_053011_0_0_1"/>